<sequence>MCCAQQLRPPRAHEHNSTQTNRHDRISSRRQIDTTDNAGHGELVLAHKGKANVYGSISHICRTRYKSLLVHIVVALMRWKISRSSARQAVMGDSGGETAVALHCPQASRLAGQAQLEASLQRLATRCRLGDLDARQ</sequence>
<dbReference type="Proteomes" id="UP000006591">
    <property type="component" value="Chromosome 10"/>
</dbReference>
<protein>
    <submittedName>
        <fullName evidence="2">Uncharacterized protein</fullName>
    </submittedName>
</protein>
<organism evidence="2">
    <name type="scientific">Oryza nivara</name>
    <name type="common">Indian wild rice</name>
    <name type="synonym">Oryza sativa f. spontanea</name>
    <dbReference type="NCBI Taxonomy" id="4536"/>
    <lineage>
        <taxon>Eukaryota</taxon>
        <taxon>Viridiplantae</taxon>
        <taxon>Streptophyta</taxon>
        <taxon>Embryophyta</taxon>
        <taxon>Tracheophyta</taxon>
        <taxon>Spermatophyta</taxon>
        <taxon>Magnoliopsida</taxon>
        <taxon>Liliopsida</taxon>
        <taxon>Poales</taxon>
        <taxon>Poaceae</taxon>
        <taxon>BOP clade</taxon>
        <taxon>Oryzoideae</taxon>
        <taxon>Oryzeae</taxon>
        <taxon>Oryzinae</taxon>
        <taxon>Oryza</taxon>
    </lineage>
</organism>
<dbReference type="AlphaFoldDB" id="A0A0E0IPZ9"/>
<evidence type="ECO:0000256" key="1">
    <source>
        <dbReference type="SAM" id="MobiDB-lite"/>
    </source>
</evidence>
<name>A0A0E0IPZ9_ORYNI</name>
<feature type="compositionally biased region" description="Basic and acidic residues" evidence="1">
    <location>
        <begin position="11"/>
        <end position="30"/>
    </location>
</feature>
<reference evidence="2" key="2">
    <citation type="submission" date="2018-04" db="EMBL/GenBank/DDBJ databases">
        <title>OnivRS2 (Oryza nivara Reference Sequence Version 2).</title>
        <authorList>
            <person name="Zhang J."/>
            <person name="Kudrna D."/>
            <person name="Lee S."/>
            <person name="Talag J."/>
            <person name="Rajasekar S."/>
            <person name="Welchert J."/>
            <person name="Hsing Y.-I."/>
            <person name="Wing R.A."/>
        </authorList>
    </citation>
    <scope>NUCLEOTIDE SEQUENCE [LARGE SCALE GENOMIC DNA]</scope>
</reference>
<proteinExistence type="predicted"/>
<dbReference type="OMA" id="MRWKISR"/>
<reference evidence="2" key="1">
    <citation type="submission" date="2015-04" db="UniProtKB">
        <authorList>
            <consortium name="EnsemblPlants"/>
        </authorList>
    </citation>
    <scope>IDENTIFICATION</scope>
    <source>
        <strain evidence="2">SL10</strain>
    </source>
</reference>
<accession>A0A0E0IPZ9</accession>
<dbReference type="EnsemblPlants" id="ONIVA10G03560.1">
    <property type="protein sequence ID" value="ONIVA10G03560.1"/>
    <property type="gene ID" value="ONIVA10G03560"/>
</dbReference>
<keyword evidence="3" id="KW-1185">Reference proteome</keyword>
<feature type="region of interest" description="Disordered" evidence="1">
    <location>
        <begin position="1"/>
        <end position="30"/>
    </location>
</feature>
<evidence type="ECO:0000313" key="3">
    <source>
        <dbReference type="Proteomes" id="UP000006591"/>
    </source>
</evidence>
<evidence type="ECO:0000313" key="2">
    <source>
        <dbReference type="EnsemblPlants" id="ONIVA10G03560.1"/>
    </source>
</evidence>
<dbReference type="Gramene" id="ONIVA10G03560.1">
    <property type="protein sequence ID" value="ONIVA10G03560.1"/>
    <property type="gene ID" value="ONIVA10G03560"/>
</dbReference>
<dbReference type="HOGENOM" id="CLU_155506_0_0_1"/>